<reference evidence="3" key="1">
    <citation type="submission" date="2017-06" db="EMBL/GenBank/DDBJ databases">
        <authorList>
            <person name="LiPuma J."/>
            <person name="Spilker T."/>
        </authorList>
    </citation>
    <scope>NUCLEOTIDE SEQUENCE [LARGE SCALE GENOMIC DNA]</scope>
    <source>
        <strain evidence="3">AU17325</strain>
    </source>
</reference>
<protein>
    <submittedName>
        <fullName evidence="2">Sulfatase modifying factor 1 (C-alpha-formyglycine-generating enzyme 1)</fullName>
    </submittedName>
</protein>
<dbReference type="EMBL" id="NKFA01000035">
    <property type="protein sequence ID" value="OXI33399.1"/>
    <property type="molecule type" value="Genomic_DNA"/>
</dbReference>
<sequence>MSESDRPVAGAHTCCAPRRENSCEGVAAPVSEPERLVHAVPANVRACGENVAWFDGGASWVGAAAPVIKADGEGPRRKVHLRPFGIDRHAVTNERFAEFVSATGYRTDAERFGWSYVFDAFLEPDCVAEAPAHVPWWRSVPGAYWAAPEGPSSSLDGRGMHPVIHVSWNDAAAYANWCGGRLPTEAEWEHAARGGPGARRFPWGDEEPTEDAIYCNIWQGRFPDRYSGGDRSFGTVRVDAFAPNPAGLYNCSGNVWEWCADPFRVRSLSSVGKARDRQAVSDREHTLKGGSYLCHRSYCYRYRIAARTGRPSDTSAGHTGFRVAYDPAPK</sequence>
<accession>A0A228HU62</accession>
<dbReference type="InterPro" id="IPR005532">
    <property type="entry name" value="SUMF_dom"/>
</dbReference>
<dbReference type="AlphaFoldDB" id="A0A228HU62"/>
<dbReference type="PANTHER" id="PTHR23150:SF19">
    <property type="entry name" value="FORMYLGLYCINE-GENERATING ENZYME"/>
    <property type="match status" value="1"/>
</dbReference>
<organism evidence="2 3">
    <name type="scientific">Burkholderia aenigmatica</name>
    <dbReference type="NCBI Taxonomy" id="2015348"/>
    <lineage>
        <taxon>Bacteria</taxon>
        <taxon>Pseudomonadati</taxon>
        <taxon>Pseudomonadota</taxon>
        <taxon>Betaproteobacteria</taxon>
        <taxon>Burkholderiales</taxon>
        <taxon>Burkholderiaceae</taxon>
        <taxon>Burkholderia</taxon>
        <taxon>Burkholderia cepacia complex</taxon>
    </lineage>
</organism>
<dbReference type="OrthoDB" id="9768004at2"/>
<comment type="caution">
    <text evidence="2">The sequence shown here is derived from an EMBL/GenBank/DDBJ whole genome shotgun (WGS) entry which is preliminary data.</text>
</comment>
<proteinExistence type="predicted"/>
<dbReference type="InterPro" id="IPR042095">
    <property type="entry name" value="SUMF_sf"/>
</dbReference>
<dbReference type="Gene3D" id="3.90.1580.10">
    <property type="entry name" value="paralog of FGE (formylglycine-generating enzyme)"/>
    <property type="match status" value="1"/>
</dbReference>
<dbReference type="PANTHER" id="PTHR23150">
    <property type="entry name" value="SULFATASE MODIFYING FACTOR 1, 2"/>
    <property type="match status" value="1"/>
</dbReference>
<dbReference type="Pfam" id="PF03781">
    <property type="entry name" value="FGE-sulfatase"/>
    <property type="match status" value="1"/>
</dbReference>
<dbReference type="InterPro" id="IPR051043">
    <property type="entry name" value="Sulfatase_Mod_Factor_Kinase"/>
</dbReference>
<evidence type="ECO:0000313" key="2">
    <source>
        <dbReference type="EMBL" id="OXI33399.1"/>
    </source>
</evidence>
<dbReference type="Proteomes" id="UP000214600">
    <property type="component" value="Unassembled WGS sequence"/>
</dbReference>
<dbReference type="InterPro" id="IPR016187">
    <property type="entry name" value="CTDL_fold"/>
</dbReference>
<feature type="domain" description="Sulfatase-modifying factor enzyme-like" evidence="1">
    <location>
        <begin position="54"/>
        <end position="324"/>
    </location>
</feature>
<evidence type="ECO:0000313" key="3">
    <source>
        <dbReference type="Proteomes" id="UP000214600"/>
    </source>
</evidence>
<dbReference type="SUPFAM" id="SSF56436">
    <property type="entry name" value="C-type lectin-like"/>
    <property type="match status" value="1"/>
</dbReference>
<gene>
    <name evidence="2" type="ORF">CFB84_38850</name>
</gene>
<dbReference type="GO" id="GO:0120147">
    <property type="term" value="F:formylglycine-generating oxidase activity"/>
    <property type="evidence" value="ECO:0007669"/>
    <property type="project" value="TreeGrafter"/>
</dbReference>
<reference evidence="2 3" key="2">
    <citation type="submission" date="2017-08" db="EMBL/GenBank/DDBJ databases">
        <title>WGS of novel Burkholderia cepaca complex species.</title>
        <authorList>
            <person name="Lipuma J."/>
            <person name="Spilker T."/>
        </authorList>
    </citation>
    <scope>NUCLEOTIDE SEQUENCE [LARGE SCALE GENOMIC DNA]</scope>
    <source>
        <strain evidence="2 3">AU17325</strain>
    </source>
</reference>
<name>A0A228HU62_9BURK</name>
<evidence type="ECO:0000259" key="1">
    <source>
        <dbReference type="Pfam" id="PF03781"/>
    </source>
</evidence>